<dbReference type="EMBL" id="LR796529">
    <property type="protein sequence ID" value="CAB4149553.1"/>
    <property type="molecule type" value="Genomic_DNA"/>
</dbReference>
<sequence>MPFQTSTNQLQAPGVAGDFASANPRATVLSAMINGTAGQRAGANGLIIGRFAWLDAQTYQIASNSGAGAPNGFVHRAAEALITAYLSEAGMTIPAGMTVGNLFDAGDFWIVNSGTAICTPGMKAYANNTTGLATFAATGAPTIVASGSASSIAAATGSFTGSITDSVLTITVVGSGTAVVGGTLSGTGVATGTMITGQLTGTTGGVGTYAVSIRDQTVASTTISETYGTLTIGGTVVAGVAVGQTISGSGVTAGTFITALGTGTGGAGTYIVSPTQTASSTAISAYSNTETGWYCRSVGQPGDVVIISSRAMG</sequence>
<reference evidence="3" key="1">
    <citation type="submission" date="2020-05" db="EMBL/GenBank/DDBJ databases">
        <authorList>
            <person name="Chiriac C."/>
            <person name="Salcher M."/>
            <person name="Ghai R."/>
            <person name="Kavagutti S V."/>
        </authorList>
    </citation>
    <scope>NUCLEOTIDE SEQUENCE</scope>
</reference>
<dbReference type="Pfam" id="PF23982">
    <property type="entry name" value="XM1_gp53_minor_capsid"/>
    <property type="match status" value="1"/>
</dbReference>
<proteinExistence type="predicted"/>
<dbReference type="InterPro" id="IPR056914">
    <property type="entry name" value="Gp53-like"/>
</dbReference>
<protein>
    <submittedName>
        <fullName evidence="3">Uncharacterized protein</fullName>
    </submittedName>
</protein>
<organism evidence="3">
    <name type="scientific">uncultured Caudovirales phage</name>
    <dbReference type="NCBI Taxonomy" id="2100421"/>
    <lineage>
        <taxon>Viruses</taxon>
        <taxon>Duplodnaviria</taxon>
        <taxon>Heunggongvirae</taxon>
        <taxon>Uroviricota</taxon>
        <taxon>Caudoviricetes</taxon>
        <taxon>Peduoviridae</taxon>
        <taxon>Maltschvirus</taxon>
        <taxon>Maltschvirus maltsch</taxon>
    </lineage>
</organism>
<gene>
    <name evidence="2" type="ORF">UFOVP1081_9</name>
    <name evidence="3" type="ORF">UFOVP1433_9</name>
    <name evidence="1" type="ORF">UFOVP553_9</name>
</gene>
<dbReference type="EMBL" id="LR797038">
    <property type="protein sequence ID" value="CAB4182550.1"/>
    <property type="molecule type" value="Genomic_DNA"/>
</dbReference>
<evidence type="ECO:0000313" key="3">
    <source>
        <dbReference type="EMBL" id="CAB4212576.1"/>
    </source>
</evidence>
<name>A0A6J5SEF9_9CAUD</name>
<dbReference type="EMBL" id="LR797392">
    <property type="protein sequence ID" value="CAB4212576.1"/>
    <property type="molecule type" value="Genomic_DNA"/>
</dbReference>
<accession>A0A6J5SEF9</accession>
<evidence type="ECO:0000313" key="2">
    <source>
        <dbReference type="EMBL" id="CAB4182550.1"/>
    </source>
</evidence>
<evidence type="ECO:0000313" key="1">
    <source>
        <dbReference type="EMBL" id="CAB4149553.1"/>
    </source>
</evidence>